<protein>
    <submittedName>
        <fullName evidence="2">Uncharacterized protein</fullName>
    </submittedName>
</protein>
<keyword evidence="1" id="KW-1133">Transmembrane helix</keyword>
<feature type="transmembrane region" description="Helical" evidence="1">
    <location>
        <begin position="100"/>
        <end position="120"/>
    </location>
</feature>
<feature type="transmembrane region" description="Helical" evidence="1">
    <location>
        <begin position="17"/>
        <end position="37"/>
    </location>
</feature>
<feature type="transmembrane region" description="Helical" evidence="1">
    <location>
        <begin position="132"/>
        <end position="153"/>
    </location>
</feature>
<keyword evidence="3" id="KW-1185">Reference proteome</keyword>
<dbReference type="AlphaFoldDB" id="A0ABD5RLQ3"/>
<dbReference type="Proteomes" id="UP001596099">
    <property type="component" value="Unassembled WGS sequence"/>
</dbReference>
<accession>A0ABD5RLQ3</accession>
<dbReference type="EMBL" id="JBHSQH010000001">
    <property type="protein sequence ID" value="MFC5971293.1"/>
    <property type="molecule type" value="Genomic_DNA"/>
</dbReference>
<evidence type="ECO:0000313" key="2">
    <source>
        <dbReference type="EMBL" id="MFC5971293.1"/>
    </source>
</evidence>
<keyword evidence="1" id="KW-0472">Membrane</keyword>
<evidence type="ECO:0000313" key="3">
    <source>
        <dbReference type="Proteomes" id="UP001596099"/>
    </source>
</evidence>
<organism evidence="2 3">
    <name type="scientific">Halomarina salina</name>
    <dbReference type="NCBI Taxonomy" id="1872699"/>
    <lineage>
        <taxon>Archaea</taxon>
        <taxon>Methanobacteriati</taxon>
        <taxon>Methanobacteriota</taxon>
        <taxon>Stenosarchaea group</taxon>
        <taxon>Halobacteria</taxon>
        <taxon>Halobacteriales</taxon>
        <taxon>Natronomonadaceae</taxon>
        <taxon>Halomarina</taxon>
    </lineage>
</organism>
<feature type="transmembrane region" description="Helical" evidence="1">
    <location>
        <begin position="43"/>
        <end position="62"/>
    </location>
</feature>
<evidence type="ECO:0000256" key="1">
    <source>
        <dbReference type="SAM" id="Phobius"/>
    </source>
</evidence>
<sequence length="163" mass="17099">MPTAGGRERDGDRNSHVLVLPVAVLVVAVPVVFRTWFVGAPELVVAASGGYAGCCLCLWAAVRSVTQWPSPEDYLDYLLVVTLGVVLLTAQAGIPVYSYVHWALVTPLVGLFAATVVAVSTFSARYPESDALGFYALVFGPVLLGGTVALALLEYGVRTSLGG</sequence>
<proteinExistence type="predicted"/>
<feature type="transmembrane region" description="Helical" evidence="1">
    <location>
        <begin position="74"/>
        <end position="94"/>
    </location>
</feature>
<name>A0ABD5RLQ3_9EURY</name>
<keyword evidence="1" id="KW-0812">Transmembrane</keyword>
<dbReference type="RefSeq" id="WP_247414198.1">
    <property type="nucleotide sequence ID" value="NZ_JALLGW010000001.1"/>
</dbReference>
<reference evidence="2 3" key="1">
    <citation type="journal article" date="2019" name="Int. J. Syst. Evol. Microbiol.">
        <title>The Global Catalogue of Microorganisms (GCM) 10K type strain sequencing project: providing services to taxonomists for standard genome sequencing and annotation.</title>
        <authorList>
            <consortium name="The Broad Institute Genomics Platform"/>
            <consortium name="The Broad Institute Genome Sequencing Center for Infectious Disease"/>
            <person name="Wu L."/>
            <person name="Ma J."/>
        </authorList>
    </citation>
    <scope>NUCLEOTIDE SEQUENCE [LARGE SCALE GENOMIC DNA]</scope>
    <source>
        <strain evidence="2 3">CGMCC 1.12543</strain>
    </source>
</reference>
<comment type="caution">
    <text evidence="2">The sequence shown here is derived from an EMBL/GenBank/DDBJ whole genome shotgun (WGS) entry which is preliminary data.</text>
</comment>
<gene>
    <name evidence="2" type="ORF">ACFPYI_08135</name>
</gene>